<name>A0ACC3SGP1_9PEZI</name>
<gene>
    <name evidence="1" type="ORF">M8818_002499</name>
</gene>
<keyword evidence="2" id="KW-1185">Reference proteome</keyword>
<comment type="caution">
    <text evidence="1">The sequence shown here is derived from an EMBL/GenBank/DDBJ whole genome shotgun (WGS) entry which is preliminary data.</text>
</comment>
<dbReference type="Proteomes" id="UP001320706">
    <property type="component" value="Unassembled WGS sequence"/>
</dbReference>
<protein>
    <submittedName>
        <fullName evidence="1">Uncharacterized protein</fullName>
    </submittedName>
</protein>
<accession>A0ACC3SGP1</accession>
<sequence>MCRLKVLRRVYQERHHVHLPQAGGGDPISIRHRLPSFSTNEAVVLPIQPSITPGMGIAGALLIITGLAYTLIGIKHKWLQIFLSMAYLTSLSVSVLIIYVMNPPVSNATQGAYVVAATVSGLALGAIALVFPDVTDRLGCLLGGFCLSMWFLVLRPGGLIHSNSGTIIFIVVMTIASLSVAFHWRTRTYGMIACTSFAGAQITILGIDCFSRAGLKEFWLYIWALNDNTFPLGTTTYPITRGIRVEIACTVIFFILGFMSQLKIWKVVKERREKKLADQFQDEESREHLEAAIGQRIEGSNARERAQWERVYGDKDSHHRVPNDSGFISSPPESIRKSSVSVNEFEDVELADMPRASEAGSNTRQLDDEGKPWKGKEAVVTVRIASEDSVQKYNATESGASTPPHADSLGKNGESSSESLDTNKELVRTRSLRPSARPPPPIVPLPFSPLRQSQTSGVADYTVSAEGLYGTIPEEDDRSSVAVTVDDPPDMDLFSTPGSPFLDPSPDGEIDEMLALGSESLRKPTAADEDGEDGLAEEEDPERLQHPERETSLAKFRRATGDSNSPGEESQPALTRPTATSVDTSVPLTPHSKPDMDDAASLHSLKERLPSQMPKVAMTYRTNEWAKHLEAAEKPELETLSLPESPGTRVDLGFAEAVKAAGRERPRESLDLRAEHANQRWNDNNLPQNYVYSQGQATPNQTLSRSSSGMTLNSTNSVPRRMSAVPSTRLTTNGLRNSSAPLLHQPLIESPIEDILAASTPYRRASQPIYASSPTLLNQRDLVVRNKTNSMSFANLTLRPNFALTAPTDAGSVRSVPFDADDDTILLSERRRLLTGQPSDPNMTLAERRAALQQRQQATWPTPQNQQQQPQTADQRIIYDSHQPVRASLDAERKQYTLLTQWRASQGPAPNYVPQVADEKRRAEMLEQKRREQWERERRRKERKMREVAFDELMRRGESHDTHRELIRAMQRRADTGT</sequence>
<dbReference type="EMBL" id="JAMKPW020000011">
    <property type="protein sequence ID" value="KAK8213201.1"/>
    <property type="molecule type" value="Genomic_DNA"/>
</dbReference>
<evidence type="ECO:0000313" key="1">
    <source>
        <dbReference type="EMBL" id="KAK8213201.1"/>
    </source>
</evidence>
<organism evidence="1 2">
    <name type="scientific">Zalaria obscura</name>
    <dbReference type="NCBI Taxonomy" id="2024903"/>
    <lineage>
        <taxon>Eukaryota</taxon>
        <taxon>Fungi</taxon>
        <taxon>Dikarya</taxon>
        <taxon>Ascomycota</taxon>
        <taxon>Pezizomycotina</taxon>
        <taxon>Dothideomycetes</taxon>
        <taxon>Dothideomycetidae</taxon>
        <taxon>Dothideales</taxon>
        <taxon>Zalariaceae</taxon>
        <taxon>Zalaria</taxon>
    </lineage>
</organism>
<proteinExistence type="predicted"/>
<evidence type="ECO:0000313" key="2">
    <source>
        <dbReference type="Proteomes" id="UP001320706"/>
    </source>
</evidence>
<reference evidence="1" key="1">
    <citation type="submission" date="2024-02" db="EMBL/GenBank/DDBJ databases">
        <title>Metagenome Assembled Genome of Zalaria obscura JY119.</title>
        <authorList>
            <person name="Vighnesh L."/>
            <person name="Jagadeeshwari U."/>
            <person name="Venkata Ramana C."/>
            <person name="Sasikala C."/>
        </authorList>
    </citation>
    <scope>NUCLEOTIDE SEQUENCE</scope>
    <source>
        <strain evidence="1">JY119</strain>
    </source>
</reference>